<proteinExistence type="predicted"/>
<evidence type="ECO:0000313" key="1">
    <source>
        <dbReference type="EMBL" id="CAG9937946.1"/>
    </source>
</evidence>
<name>A0ACA9TAN7_BIOOC</name>
<comment type="caution">
    <text evidence="1">The sequence shown here is derived from an EMBL/GenBank/DDBJ whole genome shotgun (WGS) entry which is preliminary data.</text>
</comment>
<accession>A0ACA9TAN7</accession>
<dbReference type="Proteomes" id="UP000836387">
    <property type="component" value="Unassembled WGS sequence"/>
</dbReference>
<keyword evidence="2" id="KW-1185">Reference proteome</keyword>
<evidence type="ECO:0000313" key="2">
    <source>
        <dbReference type="Proteomes" id="UP000836387"/>
    </source>
</evidence>
<gene>
    <name evidence="1" type="ORF">CRV2_00006365</name>
</gene>
<sequence length="440" mass="49587">MSSARGIIDEVPETPQPNAMERREDDAPYSSPESTHEADSDYRSGNTPVKSSRPNKKRQHSASNEQSAGSSAKQPARQNKKQQDAQTKRGQRSDLGPGDGQSPPKRIKINTGKSIDRIAEEVNGGVNKLTEVIKDQRKEIEDLKNPASNYLVAQLNEENQDLKEKIKDLQNRKDSLEDLFRMISTDHEVLSIRLDKERDKYQRYYDDEISRQWTRLAATIQNLCVLELTTPPPKEASADEPKFMALIRENPRKTHQFLQRFVWTGLYRAIFRGAGGIWCGNMSSALDTWRAAVTDQCIKDPSHGTVYAWIKSETAHELFDILGVDVKAKTRLADEIATKVMPLATDGKEDYCKGQIMNIIDKAIDLQTIFMRSKALFIVKLKDPAGLTEEEIDREYFGSGAPGDKPYTVTPVLAKIGNADGHDDSYDDRRVVYQARVMAI</sequence>
<organism evidence="1 2">
    <name type="scientific">Clonostachys rosea f. rosea IK726</name>
    <dbReference type="NCBI Taxonomy" id="1349383"/>
    <lineage>
        <taxon>Eukaryota</taxon>
        <taxon>Fungi</taxon>
        <taxon>Dikarya</taxon>
        <taxon>Ascomycota</taxon>
        <taxon>Pezizomycotina</taxon>
        <taxon>Sordariomycetes</taxon>
        <taxon>Hypocreomycetidae</taxon>
        <taxon>Hypocreales</taxon>
        <taxon>Bionectriaceae</taxon>
        <taxon>Clonostachys</taxon>
    </lineage>
</organism>
<reference evidence="1" key="2">
    <citation type="submission" date="2021-10" db="EMBL/GenBank/DDBJ databases">
        <authorList>
            <person name="Piombo E."/>
        </authorList>
    </citation>
    <scope>NUCLEOTIDE SEQUENCE</scope>
</reference>
<reference evidence="1" key="1">
    <citation type="submission" date="2020-04" db="EMBL/GenBank/DDBJ databases">
        <authorList>
            <person name="Broberg M."/>
        </authorList>
    </citation>
    <scope>NUCLEOTIDE SEQUENCE</scope>
</reference>
<dbReference type="EMBL" id="CADEHS020000002">
    <property type="protein sequence ID" value="CAG9937946.1"/>
    <property type="molecule type" value="Genomic_DNA"/>
</dbReference>
<protein>
    <submittedName>
        <fullName evidence="1">Uncharacterized protein</fullName>
    </submittedName>
</protein>